<dbReference type="GO" id="GO:0046592">
    <property type="term" value="F:polyamine oxidase activity"/>
    <property type="evidence" value="ECO:0007669"/>
    <property type="project" value="TreeGrafter"/>
</dbReference>
<dbReference type="Pfam" id="PF01593">
    <property type="entry name" value="Amino_oxidase"/>
    <property type="match status" value="1"/>
</dbReference>
<organism evidence="2 3">
    <name type="scientific">Ceratitis capitata</name>
    <name type="common">Mediterranean fruit fly</name>
    <name type="synonym">Tephritis capitata</name>
    <dbReference type="NCBI Taxonomy" id="7213"/>
    <lineage>
        <taxon>Eukaryota</taxon>
        <taxon>Metazoa</taxon>
        <taxon>Ecdysozoa</taxon>
        <taxon>Arthropoda</taxon>
        <taxon>Hexapoda</taxon>
        <taxon>Insecta</taxon>
        <taxon>Pterygota</taxon>
        <taxon>Neoptera</taxon>
        <taxon>Endopterygota</taxon>
        <taxon>Diptera</taxon>
        <taxon>Brachycera</taxon>
        <taxon>Muscomorpha</taxon>
        <taxon>Tephritoidea</taxon>
        <taxon>Tephritidae</taxon>
        <taxon>Ceratitis</taxon>
        <taxon>Ceratitis</taxon>
    </lineage>
</organism>
<dbReference type="OrthoDB" id="2219495at2759"/>
<dbReference type="AlphaFoldDB" id="A0A811UHU5"/>
<dbReference type="PANTHER" id="PTHR10742">
    <property type="entry name" value="FLAVIN MONOAMINE OXIDASE"/>
    <property type="match status" value="1"/>
</dbReference>
<dbReference type="PANTHER" id="PTHR10742:SF398">
    <property type="entry name" value="AMINE OXIDASE DOMAIN-CONTAINING PROTEIN-RELATED"/>
    <property type="match status" value="1"/>
</dbReference>
<protein>
    <submittedName>
        <fullName evidence="2">(Mediterranean fruit fly) hypothetical protein</fullName>
    </submittedName>
</protein>
<dbReference type="Gene3D" id="3.90.660.10">
    <property type="match status" value="1"/>
</dbReference>
<evidence type="ECO:0000259" key="1">
    <source>
        <dbReference type="Pfam" id="PF01593"/>
    </source>
</evidence>
<name>A0A811UHU5_CERCA</name>
<reference evidence="2" key="1">
    <citation type="submission" date="2020-11" db="EMBL/GenBank/DDBJ databases">
        <authorList>
            <person name="Whitehead M."/>
        </authorList>
    </citation>
    <scope>NUCLEOTIDE SEQUENCE</scope>
    <source>
        <strain evidence="2">EGII</strain>
    </source>
</reference>
<evidence type="ECO:0000313" key="2">
    <source>
        <dbReference type="EMBL" id="CAD6997195.1"/>
    </source>
</evidence>
<dbReference type="EMBL" id="CAJHJT010000012">
    <property type="protein sequence ID" value="CAD6997195.1"/>
    <property type="molecule type" value="Genomic_DNA"/>
</dbReference>
<dbReference type="Gene3D" id="3.50.50.60">
    <property type="entry name" value="FAD/NAD(P)-binding domain"/>
    <property type="match status" value="1"/>
</dbReference>
<sequence>MTINCLNIIRKLNYIFSIRCVGRKIHGTNLVSNTLKTVFPTNSVYKPRNEVAIVVIGAGLAGLSAANHLIKHGFKQTIVLEATDRFGGRIISKQFGDAYCELGAKLVPINAKSDTVYNIIQNMRGLPKKVIPTKDKMYVNALGEKVDKSLPELIDRLYKRLCSHIQFDEKYKTGSMDDLNNVHTYFHAEKSKLLNSIFNGEDRKTANEIFNSLIKEFGSLLGCSLEYVNIEHITKLKGSVTSGNYIYIPTGLDNILTVLTKDLCNTQLRIGKPVGEINWFIPSEKGGKCVACLDGEVFRADHIICTVPLGVLKIFSENMFKPSLPPSKLCSIKKLGFGTPVKIYFEYEANIDVWLKSSLRPLWNAESVNCDMSWTKQIVEISKMPKSNRVVEIVIGGAFYDKIEKLPDLEVLTEITNLLRMRLKNSNIPYPTSMLRSNWSSLACYLGGRPYFSTGSTINDVLTLAEPLGPMGSLLFAGDATIVDGFGTVDGAHKSGIREAQRIIDHYKRRAA</sequence>
<dbReference type="SUPFAM" id="SSF51905">
    <property type="entry name" value="FAD/NAD(P)-binding domain"/>
    <property type="match status" value="1"/>
</dbReference>
<feature type="domain" description="Amine oxidase" evidence="1">
    <location>
        <begin position="60"/>
        <end position="504"/>
    </location>
</feature>
<dbReference type="InterPro" id="IPR002937">
    <property type="entry name" value="Amino_oxidase"/>
</dbReference>
<gene>
    <name evidence="2" type="ORF">CCAP1982_LOCUS5834</name>
</gene>
<dbReference type="InterPro" id="IPR036188">
    <property type="entry name" value="FAD/NAD-bd_sf"/>
</dbReference>
<proteinExistence type="predicted"/>
<comment type="caution">
    <text evidence="2">The sequence shown here is derived from an EMBL/GenBank/DDBJ whole genome shotgun (WGS) entry which is preliminary data.</text>
</comment>
<dbReference type="InterPro" id="IPR050281">
    <property type="entry name" value="Flavin_monoamine_oxidase"/>
</dbReference>
<accession>A0A811UHU5</accession>
<dbReference type="Proteomes" id="UP000606786">
    <property type="component" value="Unassembled WGS sequence"/>
</dbReference>
<dbReference type="SUPFAM" id="SSF54373">
    <property type="entry name" value="FAD-linked reductases, C-terminal domain"/>
    <property type="match status" value="1"/>
</dbReference>
<keyword evidence="3" id="KW-1185">Reference proteome</keyword>
<evidence type="ECO:0000313" key="3">
    <source>
        <dbReference type="Proteomes" id="UP000606786"/>
    </source>
</evidence>